<dbReference type="KEGG" id="clup:CLUP02_14486"/>
<name>A0A9Q8WMN3_9PEZI</name>
<proteinExistence type="predicted"/>
<keyword evidence="1" id="KW-0472">Membrane</keyword>
<dbReference type="AlphaFoldDB" id="A0A9Q8WMN3"/>
<dbReference type="RefSeq" id="XP_049150560.1">
    <property type="nucleotide sequence ID" value="XM_049293414.1"/>
</dbReference>
<dbReference type="Proteomes" id="UP000830671">
    <property type="component" value="Chromosome 7"/>
</dbReference>
<dbReference type="EMBL" id="CP019479">
    <property type="protein sequence ID" value="UQC88959.1"/>
    <property type="molecule type" value="Genomic_DNA"/>
</dbReference>
<protein>
    <submittedName>
        <fullName evidence="2">Uncharacterized protein</fullName>
    </submittedName>
</protein>
<sequence length="213" mass="24488">MAAIVAKDKVTYRDCMVPPGTPGPSYQKQPQMLTCIHLSHGKLEEAYQFKCWMSTTLFYQNCILVFVTHKEFIFFDNKVLRQRLIADPYRPGLDSWADVALYLGSVPSARMIQEMNAGRGALSRYDMEEDSVLFSRQRRYALAGVELVCVWSLGFWRYQPFSPITVDKPIVASRLTKATSFPLILTLIFFLTPLSFVPQSLPDFMCRKLYMLL</sequence>
<evidence type="ECO:0000256" key="1">
    <source>
        <dbReference type="SAM" id="Phobius"/>
    </source>
</evidence>
<keyword evidence="1" id="KW-1133">Transmembrane helix</keyword>
<keyword evidence="1" id="KW-0812">Transmembrane</keyword>
<accession>A0A9Q8WMN3</accession>
<evidence type="ECO:0000313" key="3">
    <source>
        <dbReference type="Proteomes" id="UP000830671"/>
    </source>
</evidence>
<reference evidence="2" key="1">
    <citation type="journal article" date="2021" name="Mol. Plant Microbe Interact.">
        <title>Complete Genome Sequence of the Plant-Pathogenic Fungus Colletotrichum lupini.</title>
        <authorList>
            <person name="Baroncelli R."/>
            <person name="Pensec F."/>
            <person name="Da Lio D."/>
            <person name="Boufleur T."/>
            <person name="Vicente I."/>
            <person name="Sarrocco S."/>
            <person name="Picot A."/>
            <person name="Baraldi E."/>
            <person name="Sukno S."/>
            <person name="Thon M."/>
            <person name="Le Floch G."/>
        </authorList>
    </citation>
    <scope>NUCLEOTIDE SEQUENCE</scope>
    <source>
        <strain evidence="2">IMI 504893</strain>
    </source>
</reference>
<evidence type="ECO:0000313" key="2">
    <source>
        <dbReference type="EMBL" id="UQC88959.1"/>
    </source>
</evidence>
<gene>
    <name evidence="2" type="ORF">CLUP02_14486</name>
</gene>
<organism evidence="2 3">
    <name type="scientific">Colletotrichum lupini</name>
    <dbReference type="NCBI Taxonomy" id="145971"/>
    <lineage>
        <taxon>Eukaryota</taxon>
        <taxon>Fungi</taxon>
        <taxon>Dikarya</taxon>
        <taxon>Ascomycota</taxon>
        <taxon>Pezizomycotina</taxon>
        <taxon>Sordariomycetes</taxon>
        <taxon>Hypocreomycetidae</taxon>
        <taxon>Glomerellales</taxon>
        <taxon>Glomerellaceae</taxon>
        <taxon>Colletotrichum</taxon>
        <taxon>Colletotrichum acutatum species complex</taxon>
    </lineage>
</organism>
<feature type="transmembrane region" description="Helical" evidence="1">
    <location>
        <begin position="178"/>
        <end position="197"/>
    </location>
</feature>
<dbReference type="GeneID" id="73348424"/>
<keyword evidence="3" id="KW-1185">Reference proteome</keyword>